<proteinExistence type="predicted"/>
<organism evidence="2">
    <name type="scientific">Rheinheimera sp. BAL341</name>
    <dbReference type="NCBI Taxonomy" id="1708203"/>
    <lineage>
        <taxon>Bacteria</taxon>
        <taxon>Pseudomonadati</taxon>
        <taxon>Pseudomonadota</taxon>
        <taxon>Gammaproteobacteria</taxon>
        <taxon>Chromatiales</taxon>
        <taxon>Chromatiaceae</taxon>
        <taxon>Rheinheimera</taxon>
    </lineage>
</organism>
<protein>
    <submittedName>
        <fullName evidence="2">MSHA pilin protein MshD</fullName>
    </submittedName>
</protein>
<keyword evidence="1" id="KW-1133">Transmembrane helix</keyword>
<sequence>MLNLQRGVTLVEMIVGIVVLAISLSVITSVLGPLFIKSADPWHQVRAAELGQSLMNEIMAKAFDENSSRSGSLLRCGEPGALACTMALGPEEAERSDYDDVDDYHNFSASGNDIYSIFGASDTRLQDVYRNYQLNISVSYDSPQVKRILLTVTTPTGATIEFSSLRGNW</sequence>
<dbReference type="NCBIfam" id="TIGR02532">
    <property type="entry name" value="IV_pilin_GFxxxE"/>
    <property type="match status" value="1"/>
</dbReference>
<accession>A0A486XHK3</accession>
<keyword evidence="1" id="KW-0812">Transmembrane</keyword>
<dbReference type="EMBL" id="CAAJGR010000043">
    <property type="protein sequence ID" value="VHO00776.1"/>
    <property type="molecule type" value="Genomic_DNA"/>
</dbReference>
<feature type="transmembrane region" description="Helical" evidence="1">
    <location>
        <begin position="13"/>
        <end position="36"/>
    </location>
</feature>
<dbReference type="AlphaFoldDB" id="A0A486XHK3"/>
<gene>
    <name evidence="2" type="ORF">BAL341_189</name>
</gene>
<name>A0A486XHK3_9GAMM</name>
<dbReference type="PROSITE" id="PS00409">
    <property type="entry name" value="PROKAR_NTER_METHYL"/>
    <property type="match status" value="1"/>
</dbReference>
<evidence type="ECO:0000313" key="2">
    <source>
        <dbReference type="EMBL" id="VHO00776.1"/>
    </source>
</evidence>
<evidence type="ECO:0000256" key="1">
    <source>
        <dbReference type="SAM" id="Phobius"/>
    </source>
</evidence>
<keyword evidence="1" id="KW-0472">Membrane</keyword>
<dbReference type="InterPro" id="IPR012902">
    <property type="entry name" value="N_methyl_site"/>
</dbReference>
<dbReference type="Pfam" id="PF07963">
    <property type="entry name" value="N_methyl"/>
    <property type="match status" value="1"/>
</dbReference>
<reference evidence="2" key="1">
    <citation type="submission" date="2019-04" db="EMBL/GenBank/DDBJ databases">
        <authorList>
            <person name="Brambilla D."/>
        </authorList>
    </citation>
    <scope>NUCLEOTIDE SEQUENCE</scope>
    <source>
        <strain evidence="2">BAL1</strain>
    </source>
</reference>